<evidence type="ECO:0000313" key="3">
    <source>
        <dbReference type="Proteomes" id="UP000001745"/>
    </source>
</evidence>
<feature type="compositionally biased region" description="Basic and acidic residues" evidence="1">
    <location>
        <begin position="821"/>
        <end position="833"/>
    </location>
</feature>
<dbReference type="OrthoDB" id="9975114at2759"/>
<gene>
    <name evidence="2" type="ORF">TSTA_054330</name>
</gene>
<feature type="compositionally biased region" description="Polar residues" evidence="1">
    <location>
        <begin position="568"/>
        <end position="577"/>
    </location>
</feature>
<dbReference type="PhylomeDB" id="B8MR27"/>
<sequence length="878" mass="97891">MPSEPGFHRVRRAKSTPSVQKRRQAAVLKPLESEVDRYHATTAASLAMAQAKNRMAHTSQKAIASSNENPAVMPSARALCRRPSLSSLTGEDIVSNPHSSSQHVDDEPEDESSPFRVPPINELQEFGLNGDLDAPSSFRRLRKSRSMLTTKSMRNLRAAGVPANGSEADSPSLRRSTDSTTGPHRSLRHSLSFFNGASHTLRKMKSHGSLSTRKQHLSKFDTEPPVPPLPLPSGLVDRPAHKPMRTTVRTMREYSPDDGVYSNGNSGKHHSKARAFSINIRKRLKRVFGIPSYADGHSPASHSSYDSDLVFESPTLSDDTLRPSLYSTKSSESIATSGSRVTSWTNSTAGNTVRTRHTTGRQSLSTIEEGYDFVDNSLPGGSEMYEFDEVGNRHGKIDSQRVYSALMRHIGETAARDGERIVSTGAVKGSPVTVERSPSIRTLRNHGSIHKVPSDLSMKTAQTSFMVERQPQSSQSHSSLRSQYYMAESPATPLRVEQTPHTSSGRSARVNVRDSKPSFFPSGSPRLKTPSPYKASMTSIREIHDEPDIYTSRLNLVENDSEKPADLSSPSIYSRTPSGAAASRDDLEDVPEEPFEPGMATIYDVQVPYKSPRRQKSPAVESGPRNSAEWRHWVMNKVDFDSPDLLSQREHHREDAECDGEAIPQEPPRSRDPSYTTTDRDVSLSQLRQIYASRQDVQEIEPKPYGQNNFSRPMSRQSMGSLRAAARLSANSRLQQSHEVEIHQFGIQRGYPADPFSNETREYPYLINNSPFNRQAIRTAREARLNRSMARRNTLKQADDQPDAKAVQFRSIRGVSNNGQRNKENHMSPSFREKDKAIGLSKLEDLPNKTGGNRMVEDFLQNRRVTRQSSFTSESVFI</sequence>
<feature type="region of interest" description="Disordered" evidence="1">
    <location>
        <begin position="204"/>
        <end position="240"/>
    </location>
</feature>
<feature type="region of interest" description="Disordered" evidence="1">
    <location>
        <begin position="560"/>
        <end position="593"/>
    </location>
</feature>
<feature type="region of interest" description="Disordered" evidence="1">
    <location>
        <begin position="491"/>
        <end position="535"/>
    </location>
</feature>
<feature type="region of interest" description="Disordered" evidence="1">
    <location>
        <begin position="811"/>
        <end position="833"/>
    </location>
</feature>
<dbReference type="OMA" id="SADWQQW"/>
<feature type="compositionally biased region" description="Polar residues" evidence="1">
    <location>
        <begin position="56"/>
        <end position="69"/>
    </location>
</feature>
<keyword evidence="3" id="KW-1185">Reference proteome</keyword>
<feature type="region of interest" description="Disordered" evidence="1">
    <location>
        <begin position="87"/>
        <end position="118"/>
    </location>
</feature>
<accession>B8MR27</accession>
<dbReference type="eggNOG" id="ENOG502SE9M">
    <property type="taxonomic scope" value="Eukaryota"/>
</dbReference>
<feature type="region of interest" description="Disordered" evidence="1">
    <location>
        <begin position="648"/>
        <end position="682"/>
    </location>
</feature>
<dbReference type="HOGENOM" id="CLU_007280_0_0_1"/>
<reference evidence="3" key="1">
    <citation type="journal article" date="2015" name="Genome Announc.">
        <title>Genome sequence of the AIDS-associated pathogen Penicillium marneffei (ATCC18224) and its near taxonomic relative Talaromyces stipitatus (ATCC10500).</title>
        <authorList>
            <person name="Nierman W.C."/>
            <person name="Fedorova-Abrams N.D."/>
            <person name="Andrianopoulos A."/>
        </authorList>
    </citation>
    <scope>NUCLEOTIDE SEQUENCE [LARGE SCALE GENOMIC DNA]</scope>
    <source>
        <strain evidence="3">ATCC 10500 / CBS 375.48 / QM 6759 / NRRL 1006</strain>
    </source>
</reference>
<dbReference type="STRING" id="441959.B8MR27"/>
<dbReference type="VEuPathDB" id="FungiDB:TSTA_054330"/>
<feature type="region of interest" description="Disordered" evidence="1">
    <location>
        <begin position="145"/>
        <end position="190"/>
    </location>
</feature>
<name>B8MR27_TALSN</name>
<dbReference type="GeneID" id="8100372"/>
<feature type="region of interest" description="Disordered" evidence="1">
    <location>
        <begin position="51"/>
        <end position="74"/>
    </location>
</feature>
<dbReference type="InParanoid" id="B8MR27"/>
<dbReference type="Proteomes" id="UP000001745">
    <property type="component" value="Unassembled WGS sequence"/>
</dbReference>
<proteinExistence type="predicted"/>
<feature type="region of interest" description="Disordered" evidence="1">
    <location>
        <begin position="608"/>
        <end position="627"/>
    </location>
</feature>
<feature type="compositionally biased region" description="Basic and acidic residues" evidence="1">
    <location>
        <begin position="668"/>
        <end position="682"/>
    </location>
</feature>
<evidence type="ECO:0000256" key="1">
    <source>
        <dbReference type="SAM" id="MobiDB-lite"/>
    </source>
</evidence>
<feature type="compositionally biased region" description="Basic residues" evidence="1">
    <location>
        <begin position="8"/>
        <end position="24"/>
    </location>
</feature>
<organism evidence="2 3">
    <name type="scientific">Talaromyces stipitatus (strain ATCC 10500 / CBS 375.48 / QM 6759 / NRRL 1006)</name>
    <name type="common">Penicillium stipitatum</name>
    <dbReference type="NCBI Taxonomy" id="441959"/>
    <lineage>
        <taxon>Eukaryota</taxon>
        <taxon>Fungi</taxon>
        <taxon>Dikarya</taxon>
        <taxon>Ascomycota</taxon>
        <taxon>Pezizomycotina</taxon>
        <taxon>Eurotiomycetes</taxon>
        <taxon>Eurotiomycetidae</taxon>
        <taxon>Eurotiales</taxon>
        <taxon>Trichocomaceae</taxon>
        <taxon>Talaromyces</taxon>
        <taxon>Talaromyces sect. Talaromyces</taxon>
    </lineage>
</organism>
<protein>
    <submittedName>
        <fullName evidence="2">Uncharacterized protein</fullName>
    </submittedName>
</protein>
<evidence type="ECO:0000313" key="2">
    <source>
        <dbReference type="EMBL" id="EED12922.1"/>
    </source>
</evidence>
<dbReference type="RefSeq" id="XP_002487033.1">
    <property type="nucleotide sequence ID" value="XM_002486988.1"/>
</dbReference>
<feature type="region of interest" description="Disordered" evidence="1">
    <location>
        <begin position="1"/>
        <end position="27"/>
    </location>
</feature>
<dbReference type="EMBL" id="EQ962659">
    <property type="protein sequence ID" value="EED12922.1"/>
    <property type="molecule type" value="Genomic_DNA"/>
</dbReference>
<dbReference type="AlphaFoldDB" id="B8MR27"/>